<dbReference type="RefSeq" id="WP_390232442.1">
    <property type="nucleotide sequence ID" value="NZ_JBHSCN010000023.1"/>
</dbReference>
<dbReference type="Pfam" id="PF01381">
    <property type="entry name" value="HTH_3"/>
    <property type="match status" value="1"/>
</dbReference>
<protein>
    <submittedName>
        <fullName evidence="2">Helix-turn-helix domain-containing protein</fullName>
    </submittedName>
</protein>
<name>A0ABV8QAC4_9MICO</name>
<dbReference type="PROSITE" id="PS50943">
    <property type="entry name" value="HTH_CROC1"/>
    <property type="match status" value="1"/>
</dbReference>
<keyword evidence="3" id="KW-1185">Reference proteome</keyword>
<evidence type="ECO:0000313" key="3">
    <source>
        <dbReference type="Proteomes" id="UP001595900"/>
    </source>
</evidence>
<dbReference type="SUPFAM" id="SSF47413">
    <property type="entry name" value="lambda repressor-like DNA-binding domains"/>
    <property type="match status" value="1"/>
</dbReference>
<dbReference type="InterPro" id="IPR001387">
    <property type="entry name" value="Cro/C1-type_HTH"/>
</dbReference>
<evidence type="ECO:0000259" key="1">
    <source>
        <dbReference type="PROSITE" id="PS50943"/>
    </source>
</evidence>
<reference evidence="3" key="1">
    <citation type="journal article" date="2019" name="Int. J. Syst. Evol. Microbiol.">
        <title>The Global Catalogue of Microorganisms (GCM) 10K type strain sequencing project: providing services to taxonomists for standard genome sequencing and annotation.</title>
        <authorList>
            <consortium name="The Broad Institute Genomics Platform"/>
            <consortium name="The Broad Institute Genome Sequencing Center for Infectious Disease"/>
            <person name="Wu L."/>
            <person name="Ma J."/>
        </authorList>
    </citation>
    <scope>NUCLEOTIDE SEQUENCE [LARGE SCALE GENOMIC DNA]</scope>
    <source>
        <strain evidence="3">CGMCC 1.10363</strain>
    </source>
</reference>
<dbReference type="CDD" id="cd00093">
    <property type="entry name" value="HTH_XRE"/>
    <property type="match status" value="1"/>
</dbReference>
<dbReference type="Proteomes" id="UP001595900">
    <property type="component" value="Unassembled WGS sequence"/>
</dbReference>
<sequence>MTSAKKPTETLGTYIKQEREKQHLSLSHFSELARIPRSNMQRIEAGVVQHPRADVLQRVANTLGIPVVDLFRHVSYTAEASLPPYRSYLESRYMRLSPEAIDELEIYFQSVAEREGIRYDEPLREPGNPNNKH</sequence>
<organism evidence="2 3">
    <name type="scientific">Gryllotalpicola reticulitermitis</name>
    <dbReference type="NCBI Taxonomy" id="1184153"/>
    <lineage>
        <taxon>Bacteria</taxon>
        <taxon>Bacillati</taxon>
        <taxon>Actinomycetota</taxon>
        <taxon>Actinomycetes</taxon>
        <taxon>Micrococcales</taxon>
        <taxon>Microbacteriaceae</taxon>
        <taxon>Gryllotalpicola</taxon>
    </lineage>
</organism>
<proteinExistence type="predicted"/>
<dbReference type="Gene3D" id="1.10.260.40">
    <property type="entry name" value="lambda repressor-like DNA-binding domains"/>
    <property type="match status" value="1"/>
</dbReference>
<feature type="domain" description="HTH cro/C1-type" evidence="1">
    <location>
        <begin position="15"/>
        <end position="70"/>
    </location>
</feature>
<evidence type="ECO:0000313" key="2">
    <source>
        <dbReference type="EMBL" id="MFC4245321.1"/>
    </source>
</evidence>
<comment type="caution">
    <text evidence="2">The sequence shown here is derived from an EMBL/GenBank/DDBJ whole genome shotgun (WGS) entry which is preliminary data.</text>
</comment>
<dbReference type="SMART" id="SM00530">
    <property type="entry name" value="HTH_XRE"/>
    <property type="match status" value="1"/>
</dbReference>
<gene>
    <name evidence="2" type="ORF">ACFOYW_18280</name>
</gene>
<dbReference type="InterPro" id="IPR010982">
    <property type="entry name" value="Lambda_DNA-bd_dom_sf"/>
</dbReference>
<accession>A0ABV8QAC4</accession>
<dbReference type="EMBL" id="JBHSCN010000023">
    <property type="protein sequence ID" value="MFC4245321.1"/>
    <property type="molecule type" value="Genomic_DNA"/>
</dbReference>